<dbReference type="Proteomes" id="UP000028781">
    <property type="component" value="Chromosome"/>
</dbReference>
<organism evidence="2 3">
    <name type="scientific">Methanocaldococcus bathoardescens</name>
    <dbReference type="NCBI Taxonomy" id="1301915"/>
    <lineage>
        <taxon>Archaea</taxon>
        <taxon>Methanobacteriati</taxon>
        <taxon>Methanobacteriota</taxon>
        <taxon>Methanomada group</taxon>
        <taxon>Methanococci</taxon>
        <taxon>Methanococcales</taxon>
        <taxon>Methanocaldococcaceae</taxon>
        <taxon>Methanocaldococcus</taxon>
    </lineage>
</organism>
<dbReference type="GeneID" id="24891415"/>
<feature type="domain" description="CGGC" evidence="1">
    <location>
        <begin position="2"/>
        <end position="111"/>
    </location>
</feature>
<reference evidence="2 3" key="1">
    <citation type="journal article" date="2015" name="Int. J. Syst. Evol. Microbiol.">
        <title>M ethanocaldococcus bathoardescens sp. nov., a hyperthermophilic methanogen isolated from a volcanically active deep-sea hydrothermal vent.</title>
        <authorList>
            <person name="Stewart L.C."/>
            <person name="Jung J.H."/>
            <person name="Kim Y.T."/>
            <person name="Kwon S.W."/>
            <person name="Park C.S."/>
            <person name="Holden J.F."/>
        </authorList>
    </citation>
    <scope>NUCLEOTIDE SEQUENCE [LARGE SCALE GENOMIC DNA]</scope>
    <source>
        <strain evidence="2 3">JH146</strain>
    </source>
</reference>
<sequence length="130" mass="14366">MKVAIIACQKMVEMGCPGKEACVSCFKAINEKSGAFERYKDVELVAFTTCGGCPGKRFPTRVKLLKNAAGAEAVHIANCTFLQPECPYINFDEICKKLMEELEIPIVFGTHKLIRRGEVEVVCTCGDKKE</sequence>
<gene>
    <name evidence="2" type="ORF">JH146_0809</name>
</gene>
<dbReference type="RefSeq" id="WP_048201814.1">
    <property type="nucleotide sequence ID" value="NZ_CP009149.1"/>
</dbReference>
<dbReference type="HOGENOM" id="CLU_147304_3_0_2"/>
<dbReference type="Pfam" id="PF08821">
    <property type="entry name" value="CGGC"/>
    <property type="match status" value="1"/>
</dbReference>
<dbReference type="EMBL" id="CP009149">
    <property type="protein sequence ID" value="AIJ05655.1"/>
    <property type="molecule type" value="Genomic_DNA"/>
</dbReference>
<proteinExistence type="predicted"/>
<dbReference type="STRING" id="1301915.JH146_0809"/>
<name>A0A076LBC6_9EURY</name>
<dbReference type="OrthoDB" id="63175at2157"/>
<evidence type="ECO:0000313" key="2">
    <source>
        <dbReference type="EMBL" id="AIJ05655.1"/>
    </source>
</evidence>
<dbReference type="AlphaFoldDB" id="A0A076LBC6"/>
<dbReference type="SMART" id="SM01078">
    <property type="entry name" value="CGGC"/>
    <property type="match status" value="1"/>
</dbReference>
<dbReference type="KEGG" id="mjh:JH146_0809"/>
<evidence type="ECO:0000313" key="3">
    <source>
        <dbReference type="Proteomes" id="UP000028781"/>
    </source>
</evidence>
<protein>
    <recommendedName>
        <fullName evidence="1">CGGC domain-containing protein</fullName>
    </recommendedName>
</protein>
<accession>A0A076LBC6</accession>
<dbReference type="InterPro" id="IPR014925">
    <property type="entry name" value="CGGC_dom"/>
</dbReference>
<evidence type="ECO:0000259" key="1">
    <source>
        <dbReference type="SMART" id="SM01078"/>
    </source>
</evidence>
<keyword evidence="3" id="KW-1185">Reference proteome</keyword>